<protein>
    <submittedName>
        <fullName evidence="1">Uncharacterized protein</fullName>
    </submittedName>
</protein>
<dbReference type="AlphaFoldDB" id="A0AAP0ZK53"/>
<proteinExistence type="predicted"/>
<evidence type="ECO:0000313" key="1">
    <source>
        <dbReference type="EMBL" id="KOR43465.1"/>
    </source>
</evidence>
<accession>A0AAP0ZK53</accession>
<name>A0AAP0ZK53_9XANT</name>
<reference evidence="1 2" key="2">
    <citation type="submission" date="2015-09" db="EMBL/GenBank/DDBJ databases">
        <title>Draft genome sequence of Xanthomonas oryzae pv. USA str. X11-5A.</title>
        <authorList>
            <person name="Knight B.M."/>
            <person name="Roberts D.P."/>
            <person name="Lin D."/>
            <person name="Hari K."/>
            <person name="Fletcher J."/>
            <person name="Melcher U."/>
            <person name="Blagden T."/>
            <person name="Winegar R.A."/>
        </authorList>
    </citation>
    <scope>NUCLEOTIDE SEQUENCE [LARGE SCALE GENOMIC DNA]</scope>
    <source>
        <strain evidence="1 2">X11-5A</strain>
    </source>
</reference>
<organism evidence="1 2">
    <name type="scientific">Xanthomonas oryzae</name>
    <dbReference type="NCBI Taxonomy" id="347"/>
    <lineage>
        <taxon>Bacteria</taxon>
        <taxon>Pseudomonadati</taxon>
        <taxon>Pseudomonadota</taxon>
        <taxon>Gammaproteobacteria</taxon>
        <taxon>Lysobacterales</taxon>
        <taxon>Lysobacteraceae</taxon>
        <taxon>Xanthomonas</taxon>
    </lineage>
</organism>
<dbReference type="EMBL" id="LHUJ01000224">
    <property type="protein sequence ID" value="KOR43465.1"/>
    <property type="molecule type" value="Genomic_DNA"/>
</dbReference>
<evidence type="ECO:0000313" key="2">
    <source>
        <dbReference type="Proteomes" id="UP000036790"/>
    </source>
</evidence>
<gene>
    <name evidence="1" type="ORF">ADT25_12685</name>
</gene>
<comment type="caution">
    <text evidence="1">The sequence shown here is derived from an EMBL/GenBank/DDBJ whole genome shotgun (WGS) entry which is preliminary data.</text>
</comment>
<reference evidence="1 2" key="1">
    <citation type="submission" date="2015-07" db="EMBL/GenBank/DDBJ databases">
        <authorList>
            <consortium name="Consortium for Microbial Forensics and Genomics (microFORGE)"/>
            <person name="Knight B.M."/>
            <person name="Roberts D.P."/>
            <person name="Lin D."/>
            <person name="Hari K."/>
            <person name="Fletcher J."/>
            <person name="Melcher U."/>
            <person name="Blagden T."/>
            <person name="Winegar R.A."/>
        </authorList>
    </citation>
    <scope>NUCLEOTIDE SEQUENCE [LARGE SCALE GENOMIC DNA]</scope>
    <source>
        <strain evidence="1 2">X11-5A</strain>
    </source>
</reference>
<dbReference type="Proteomes" id="UP000036790">
    <property type="component" value="Unassembled WGS sequence"/>
</dbReference>
<sequence length="69" mass="6943">MLANENRLAAKVFGWTGRPASFSSGWATSAMSGSAGSCSIAARSRWGDHCSSGARGASTTACSALDGSR</sequence>